<name>A0A819R7A8_9BILA</name>
<comment type="caution">
    <text evidence="1">The sequence shown here is derived from an EMBL/GenBank/DDBJ whole genome shotgun (WGS) entry which is preliminary data.</text>
</comment>
<evidence type="ECO:0000313" key="2">
    <source>
        <dbReference type="Proteomes" id="UP000663868"/>
    </source>
</evidence>
<reference evidence="1" key="1">
    <citation type="submission" date="2021-02" db="EMBL/GenBank/DDBJ databases">
        <authorList>
            <person name="Nowell W R."/>
        </authorList>
    </citation>
    <scope>NUCLEOTIDE SEQUENCE</scope>
</reference>
<evidence type="ECO:0000313" key="1">
    <source>
        <dbReference type="EMBL" id="CAF4047359.1"/>
    </source>
</evidence>
<dbReference type="Proteomes" id="UP000663868">
    <property type="component" value="Unassembled WGS sequence"/>
</dbReference>
<sequence length="79" mass="8962">MDPEPGEYRDFPEPNILVNDNAAHPFSSPLHAETMNRPLNDMPGIFDSSLYSDITFKNVQSDTNINNIETNKQIENNKP</sequence>
<accession>A0A819R7A8</accession>
<dbReference type="EMBL" id="CAJOBB010003563">
    <property type="protein sequence ID" value="CAF4047359.1"/>
    <property type="molecule type" value="Genomic_DNA"/>
</dbReference>
<proteinExistence type="predicted"/>
<gene>
    <name evidence="1" type="ORF">KXQ929_LOCUS31305</name>
</gene>
<protein>
    <submittedName>
        <fullName evidence="1">Uncharacterized protein</fullName>
    </submittedName>
</protein>
<feature type="non-terminal residue" evidence="1">
    <location>
        <position position="79"/>
    </location>
</feature>
<dbReference type="AlphaFoldDB" id="A0A819R7A8"/>
<organism evidence="1 2">
    <name type="scientific">Adineta steineri</name>
    <dbReference type="NCBI Taxonomy" id="433720"/>
    <lineage>
        <taxon>Eukaryota</taxon>
        <taxon>Metazoa</taxon>
        <taxon>Spiralia</taxon>
        <taxon>Gnathifera</taxon>
        <taxon>Rotifera</taxon>
        <taxon>Eurotatoria</taxon>
        <taxon>Bdelloidea</taxon>
        <taxon>Adinetida</taxon>
        <taxon>Adinetidae</taxon>
        <taxon>Adineta</taxon>
    </lineage>
</organism>